<protein>
    <submittedName>
        <fullName evidence="1">Uncharacterized protein</fullName>
    </submittedName>
</protein>
<keyword evidence="2" id="KW-1185">Reference proteome</keyword>
<comment type="caution">
    <text evidence="1">The sequence shown here is derived from an EMBL/GenBank/DDBJ whole genome shotgun (WGS) entry which is preliminary data.</text>
</comment>
<proteinExistence type="predicted"/>
<dbReference type="AlphaFoldDB" id="A0A9D3TAI3"/>
<name>A0A9D3TAI3_MEGAT</name>
<gene>
    <name evidence="1" type="ORF">MATL_G00064900</name>
</gene>
<reference evidence="1" key="1">
    <citation type="submission" date="2021-01" db="EMBL/GenBank/DDBJ databases">
        <authorList>
            <person name="Zahm M."/>
            <person name="Roques C."/>
            <person name="Cabau C."/>
            <person name="Klopp C."/>
            <person name="Donnadieu C."/>
            <person name="Jouanno E."/>
            <person name="Lampietro C."/>
            <person name="Louis A."/>
            <person name="Herpin A."/>
            <person name="Echchiki A."/>
            <person name="Berthelot C."/>
            <person name="Parey E."/>
            <person name="Roest-Crollius H."/>
            <person name="Braasch I."/>
            <person name="Postlethwait J."/>
            <person name="Bobe J."/>
            <person name="Montfort J."/>
            <person name="Bouchez O."/>
            <person name="Begum T."/>
            <person name="Mejri S."/>
            <person name="Adams A."/>
            <person name="Chen W.-J."/>
            <person name="Guiguen Y."/>
        </authorList>
    </citation>
    <scope>NUCLEOTIDE SEQUENCE</scope>
    <source>
        <strain evidence="1">YG-15Mar2019-1</strain>
        <tissue evidence="1">Brain</tissue>
    </source>
</reference>
<evidence type="ECO:0000313" key="1">
    <source>
        <dbReference type="EMBL" id="KAG7481275.1"/>
    </source>
</evidence>
<accession>A0A9D3TAI3</accession>
<organism evidence="1 2">
    <name type="scientific">Megalops atlanticus</name>
    <name type="common">Tarpon</name>
    <name type="synonym">Clupea gigantea</name>
    <dbReference type="NCBI Taxonomy" id="7932"/>
    <lineage>
        <taxon>Eukaryota</taxon>
        <taxon>Metazoa</taxon>
        <taxon>Chordata</taxon>
        <taxon>Craniata</taxon>
        <taxon>Vertebrata</taxon>
        <taxon>Euteleostomi</taxon>
        <taxon>Actinopterygii</taxon>
        <taxon>Neopterygii</taxon>
        <taxon>Teleostei</taxon>
        <taxon>Elopiformes</taxon>
        <taxon>Megalopidae</taxon>
        <taxon>Megalops</taxon>
    </lineage>
</organism>
<dbReference type="EMBL" id="JAFDVH010000004">
    <property type="protein sequence ID" value="KAG7481275.1"/>
    <property type="molecule type" value="Genomic_DNA"/>
</dbReference>
<sequence length="175" mass="19018">MLADARHCQIVGAVWFDTYLGAGNSPPTERDTQLPKEWQSRETEGCLRFSEEGFWNAHDIMRAASGTPRKANSHLTDVQPSVVCPGKVLNDTPPFYSRTPHLLSGNAVAGSEGQLWGWMGTWGRGRGTGLQCRADVAQPGQNRRTGGVLCFCALCRNASLSHWQQSSDSLGTSAL</sequence>
<evidence type="ECO:0000313" key="2">
    <source>
        <dbReference type="Proteomes" id="UP001046870"/>
    </source>
</evidence>
<dbReference type="Proteomes" id="UP001046870">
    <property type="component" value="Chromosome 4"/>
</dbReference>